<keyword evidence="3" id="KW-1185">Reference proteome</keyword>
<protein>
    <submittedName>
        <fullName evidence="1">Chromosome 4, complete genome</fullName>
    </submittedName>
</protein>
<sequence>MRCCSSVRIEAAEDVLKGSNGQGLCCSIGQQRSGRDRFNLVQSQSALHFTSNDRKDQQKKLNGSKLASAKLRYFGLGMSFLVPE</sequence>
<accession>A0A0E0SC01</accession>
<reference evidence="2 3" key="1">
    <citation type="journal article" date="2007" name="Science">
        <title>The Fusarium graminearum genome reveals a link between localized polymorphism and pathogen specialization.</title>
        <authorList>
            <person name="Cuomo C.A."/>
            <person name="Gueldener U."/>
            <person name="Xu J.-R."/>
            <person name="Trail F."/>
            <person name="Turgeon B.G."/>
            <person name="Di Pietro A."/>
            <person name="Walton J.D."/>
            <person name="Ma L.-J."/>
            <person name="Baker S.E."/>
            <person name="Rep M."/>
            <person name="Adam G."/>
            <person name="Antoniw J."/>
            <person name="Baldwin T."/>
            <person name="Calvo S.E."/>
            <person name="Chang Y.-L."/>
            <person name="DeCaprio D."/>
            <person name="Gale L.R."/>
            <person name="Gnerre S."/>
            <person name="Goswami R.S."/>
            <person name="Hammond-Kosack K."/>
            <person name="Harris L.J."/>
            <person name="Hilburn K."/>
            <person name="Kennell J.C."/>
            <person name="Kroken S."/>
            <person name="Magnuson J.K."/>
            <person name="Mannhaupt G."/>
            <person name="Mauceli E.W."/>
            <person name="Mewes H.-W."/>
            <person name="Mitterbauer R."/>
            <person name="Muehlbauer G."/>
            <person name="Muensterkoetter M."/>
            <person name="Nelson D."/>
            <person name="O'Donnell K."/>
            <person name="Ouellet T."/>
            <person name="Qi W."/>
            <person name="Quesneville H."/>
            <person name="Roncero M.I.G."/>
            <person name="Seong K.-Y."/>
            <person name="Tetko I.V."/>
            <person name="Urban M."/>
            <person name="Waalwijk C."/>
            <person name="Ward T.J."/>
            <person name="Yao J."/>
            <person name="Birren B.W."/>
            <person name="Kistler H.C."/>
        </authorList>
    </citation>
    <scope>NUCLEOTIDE SEQUENCE [LARGE SCALE GENOMIC DNA]</scope>
    <source>
        <strain evidence="3">ATCC MYA-4620 / CBS 123657 / FGSC 9075 / NRRL 31084 / PH-1</strain>
        <strain evidence="2">PH-1 / ATCC MYA-4620 / FGSC 9075 / NRRL 31084</strain>
    </source>
</reference>
<dbReference type="EMBL" id="HG970335">
    <property type="protein sequence ID" value="CEF83964.1"/>
    <property type="molecule type" value="Genomic_DNA"/>
</dbReference>
<evidence type="ECO:0000313" key="3">
    <source>
        <dbReference type="Proteomes" id="UP000070720"/>
    </source>
</evidence>
<reference evidence="2 3" key="2">
    <citation type="journal article" date="2010" name="Nature">
        <title>Comparative genomics reveals mobile pathogenicity chromosomes in Fusarium.</title>
        <authorList>
            <person name="Ma L.J."/>
            <person name="van der Does H.C."/>
            <person name="Borkovich K.A."/>
            <person name="Coleman J.J."/>
            <person name="Daboussi M.J."/>
            <person name="Di Pietro A."/>
            <person name="Dufresne M."/>
            <person name="Freitag M."/>
            <person name="Grabherr M."/>
            <person name="Henrissat B."/>
            <person name="Houterman P.M."/>
            <person name="Kang S."/>
            <person name="Shim W.B."/>
            <person name="Woloshuk C."/>
            <person name="Xie X."/>
            <person name="Xu J.R."/>
            <person name="Antoniw J."/>
            <person name="Baker S.E."/>
            <person name="Bluhm B.H."/>
            <person name="Breakspear A."/>
            <person name="Brown D.W."/>
            <person name="Butchko R.A."/>
            <person name="Chapman S."/>
            <person name="Coulson R."/>
            <person name="Coutinho P.M."/>
            <person name="Danchin E.G."/>
            <person name="Diener A."/>
            <person name="Gale L.R."/>
            <person name="Gardiner D.M."/>
            <person name="Goff S."/>
            <person name="Hammond-Kosack K.E."/>
            <person name="Hilburn K."/>
            <person name="Hua-Van A."/>
            <person name="Jonkers W."/>
            <person name="Kazan K."/>
            <person name="Kodira C.D."/>
            <person name="Koehrsen M."/>
            <person name="Kumar L."/>
            <person name="Lee Y.H."/>
            <person name="Li L."/>
            <person name="Manners J.M."/>
            <person name="Miranda-Saavedra D."/>
            <person name="Mukherjee M."/>
            <person name="Park G."/>
            <person name="Park J."/>
            <person name="Park S.Y."/>
            <person name="Proctor R.H."/>
            <person name="Regev A."/>
            <person name="Ruiz-Roldan M.C."/>
            <person name="Sain D."/>
            <person name="Sakthikumar S."/>
            <person name="Sykes S."/>
            <person name="Schwartz D.C."/>
            <person name="Turgeon B.G."/>
            <person name="Wapinski I."/>
            <person name="Yoder O."/>
            <person name="Young S."/>
            <person name="Zeng Q."/>
            <person name="Zhou S."/>
            <person name="Galagan J."/>
            <person name="Cuomo C.A."/>
            <person name="Kistler H.C."/>
            <person name="Rep M."/>
        </authorList>
    </citation>
    <scope>GENOME REANNOTATION</scope>
    <source>
        <strain evidence="3">ATCC MYA-4620 / CBS 123657 / FGSC 9075 / NRRL 31084 / PH-1</strain>
        <strain evidence="2">PH-1 / ATCC MYA-4620 / FGSC 9075 / NRRL 31084</strain>
    </source>
</reference>
<evidence type="ECO:0000313" key="1">
    <source>
        <dbReference type="EMBL" id="CEF83964.1"/>
    </source>
</evidence>
<proteinExistence type="predicted"/>
<accession>A0A098DRI8</accession>
<reference evidence="2" key="4">
    <citation type="submission" date="2017-01" db="UniProtKB">
        <authorList>
            <consortium name="EnsemblFungi"/>
        </authorList>
    </citation>
    <scope>IDENTIFICATION</scope>
    <source>
        <strain evidence="2">PH-1 / ATCC MYA-4620 / FGSC 9075 / NRRL 31084</strain>
    </source>
</reference>
<dbReference type="EnsemblFungi" id="CEF83964">
    <property type="protein sequence ID" value="CEF83964"/>
    <property type="gene ID" value="FGRRES_13548"/>
</dbReference>
<dbReference type="Proteomes" id="UP000070720">
    <property type="component" value="Chromosome 4"/>
</dbReference>
<dbReference type="InParanoid" id="A0A098DRI8"/>
<name>A0A098DRI8_GIBZE</name>
<organism evidence="1 3">
    <name type="scientific">Gibberella zeae (strain ATCC MYA-4620 / CBS 123657 / FGSC 9075 / NRRL 31084 / PH-1)</name>
    <name type="common">Wheat head blight fungus</name>
    <name type="synonym">Fusarium graminearum</name>
    <dbReference type="NCBI Taxonomy" id="229533"/>
    <lineage>
        <taxon>Eukaryota</taxon>
        <taxon>Fungi</taxon>
        <taxon>Dikarya</taxon>
        <taxon>Ascomycota</taxon>
        <taxon>Pezizomycotina</taxon>
        <taxon>Sordariomycetes</taxon>
        <taxon>Hypocreomycetidae</taxon>
        <taxon>Hypocreales</taxon>
        <taxon>Nectriaceae</taxon>
        <taxon>Fusarium</taxon>
    </lineage>
</organism>
<reference evidence="1 3" key="3">
    <citation type="journal article" date="2015" name="BMC Genomics">
        <title>The completed genome sequence of the pathogenic ascomycete fungus Fusarium graminearum.</title>
        <authorList>
            <person name="King R."/>
            <person name="Urban M."/>
            <person name="Hammond-Kosack M.C."/>
            <person name="Hassani-Pak K."/>
            <person name="Hammond-Kosack K.E."/>
        </authorList>
    </citation>
    <scope>NUCLEOTIDE SEQUENCE [LARGE SCALE GENOMIC DNA]</scope>
    <source>
        <strain evidence="3">ATCC MYA-4620 / CBS 123657 / FGSC 9075 / NRRL 31084 / PH-1</strain>
        <strain evidence="1">PH-1</strain>
    </source>
</reference>
<gene>
    <name evidence="1" type="ORF">FGRAMPH1_01T27439</name>
</gene>
<dbReference type="AlphaFoldDB" id="A0A098DRI8"/>
<evidence type="ECO:0000313" key="2">
    <source>
        <dbReference type="EnsemblFungi" id="CEF83964"/>
    </source>
</evidence>